<dbReference type="PROSITE" id="PS50026">
    <property type="entry name" value="EGF_3"/>
    <property type="match status" value="2"/>
</dbReference>
<dbReference type="Gene3D" id="2.60.120.200">
    <property type="match status" value="6"/>
</dbReference>
<dbReference type="GO" id="GO:0016020">
    <property type="term" value="C:membrane"/>
    <property type="evidence" value="ECO:0007669"/>
    <property type="project" value="UniProtKB-SubCell"/>
</dbReference>
<dbReference type="OrthoDB" id="6275838at2759"/>
<dbReference type="CDD" id="cd00054">
    <property type="entry name" value="EGF_CA"/>
    <property type="match status" value="1"/>
</dbReference>
<keyword evidence="2" id="KW-0245">EGF-like domain</keyword>
<dbReference type="PANTHER" id="PTHR15036:SF89">
    <property type="entry name" value="NEUREXIN 1, ISOFORM F"/>
    <property type="match status" value="1"/>
</dbReference>
<evidence type="ECO:0000259" key="6">
    <source>
        <dbReference type="PROSITE" id="PS50025"/>
    </source>
</evidence>
<dbReference type="InterPro" id="IPR050372">
    <property type="entry name" value="Neurexin-related_CASP"/>
</dbReference>
<dbReference type="Gene3D" id="2.10.25.10">
    <property type="entry name" value="Laminin"/>
    <property type="match status" value="2"/>
</dbReference>
<dbReference type="InterPro" id="IPR001791">
    <property type="entry name" value="Laminin_G"/>
</dbReference>
<evidence type="ECO:0000256" key="5">
    <source>
        <dbReference type="SAM" id="SignalP"/>
    </source>
</evidence>
<proteinExistence type="predicted"/>
<keyword evidence="4" id="KW-0812">Transmembrane</keyword>
<dbReference type="PROSITE" id="PS50025">
    <property type="entry name" value="LAM_G_DOMAIN"/>
    <property type="match status" value="4"/>
</dbReference>
<feature type="region of interest" description="Disordered" evidence="3">
    <location>
        <begin position="874"/>
        <end position="911"/>
    </location>
</feature>
<gene>
    <name evidence="8" type="ORF">BV898_05470</name>
</gene>
<dbReference type="SMART" id="SM00282">
    <property type="entry name" value="LamG"/>
    <property type="match status" value="6"/>
</dbReference>
<dbReference type="CDD" id="cd00110">
    <property type="entry name" value="LamG"/>
    <property type="match status" value="4"/>
</dbReference>
<dbReference type="SUPFAM" id="SSF49899">
    <property type="entry name" value="Concanavalin A-like lectins/glucanases"/>
    <property type="match status" value="6"/>
</dbReference>
<feature type="domain" description="Laminin G" evidence="6">
    <location>
        <begin position="1170"/>
        <end position="1345"/>
    </location>
</feature>
<comment type="caution">
    <text evidence="2">Lacks conserved residue(s) required for the propagation of feature annotation.</text>
</comment>
<evidence type="ECO:0000313" key="9">
    <source>
        <dbReference type="Proteomes" id="UP000192578"/>
    </source>
</evidence>
<feature type="compositionally biased region" description="Basic residues" evidence="3">
    <location>
        <begin position="879"/>
        <end position="891"/>
    </location>
</feature>
<dbReference type="CDD" id="cd00053">
    <property type="entry name" value="EGF"/>
    <property type="match status" value="1"/>
</dbReference>
<feature type="signal peptide" evidence="5">
    <location>
        <begin position="1"/>
        <end position="26"/>
    </location>
</feature>
<feature type="region of interest" description="Disordered" evidence="3">
    <location>
        <begin position="1503"/>
        <end position="1545"/>
    </location>
</feature>
<evidence type="ECO:0000256" key="3">
    <source>
        <dbReference type="SAM" id="MobiDB-lite"/>
    </source>
</evidence>
<evidence type="ECO:0000313" key="8">
    <source>
        <dbReference type="EMBL" id="OQV20654.1"/>
    </source>
</evidence>
<evidence type="ECO:0000259" key="7">
    <source>
        <dbReference type="PROSITE" id="PS50026"/>
    </source>
</evidence>
<feature type="domain" description="EGF-like" evidence="7">
    <location>
        <begin position="667"/>
        <end position="704"/>
    </location>
</feature>
<feature type="region of interest" description="Disordered" evidence="3">
    <location>
        <begin position="1601"/>
        <end position="1684"/>
    </location>
</feature>
<dbReference type="SMART" id="SM00181">
    <property type="entry name" value="EGF"/>
    <property type="match status" value="2"/>
</dbReference>
<feature type="transmembrane region" description="Helical" evidence="4">
    <location>
        <begin position="1570"/>
        <end position="1593"/>
    </location>
</feature>
<evidence type="ECO:0000256" key="4">
    <source>
        <dbReference type="SAM" id="Phobius"/>
    </source>
</evidence>
<dbReference type="Pfam" id="PF00054">
    <property type="entry name" value="Laminin_G_1"/>
    <property type="match status" value="1"/>
</dbReference>
<feature type="compositionally biased region" description="Basic and acidic residues" evidence="3">
    <location>
        <begin position="892"/>
        <end position="904"/>
    </location>
</feature>
<dbReference type="PANTHER" id="PTHR15036">
    <property type="entry name" value="PIKACHURIN-LIKE PROTEIN"/>
    <property type="match status" value="1"/>
</dbReference>
<feature type="compositionally biased region" description="Polar residues" evidence="3">
    <location>
        <begin position="1527"/>
        <end position="1537"/>
    </location>
</feature>
<dbReference type="InterPro" id="IPR000742">
    <property type="entry name" value="EGF"/>
</dbReference>
<evidence type="ECO:0000256" key="1">
    <source>
        <dbReference type="ARBA" id="ARBA00023157"/>
    </source>
</evidence>
<feature type="domain" description="EGF-like" evidence="7">
    <location>
        <begin position="1130"/>
        <end position="1167"/>
    </location>
</feature>
<organism evidence="8 9">
    <name type="scientific">Hypsibius exemplaris</name>
    <name type="common">Freshwater tardigrade</name>
    <dbReference type="NCBI Taxonomy" id="2072580"/>
    <lineage>
        <taxon>Eukaryota</taxon>
        <taxon>Metazoa</taxon>
        <taxon>Ecdysozoa</taxon>
        <taxon>Tardigrada</taxon>
        <taxon>Eutardigrada</taxon>
        <taxon>Parachela</taxon>
        <taxon>Hypsibioidea</taxon>
        <taxon>Hypsibiidae</taxon>
        <taxon>Hypsibius</taxon>
    </lineage>
</organism>
<dbReference type="Proteomes" id="UP000192578">
    <property type="component" value="Unassembled WGS sequence"/>
</dbReference>
<dbReference type="Pfam" id="PF02210">
    <property type="entry name" value="Laminin_G_2"/>
    <property type="match status" value="5"/>
</dbReference>
<feature type="compositionally biased region" description="Low complexity" evidence="3">
    <location>
        <begin position="1503"/>
        <end position="1517"/>
    </location>
</feature>
<protein>
    <submittedName>
        <fullName evidence="8">Neurexin-1</fullName>
    </submittedName>
</protein>
<dbReference type="EMBL" id="MTYJ01000029">
    <property type="protein sequence ID" value="OQV20654.1"/>
    <property type="molecule type" value="Genomic_DNA"/>
</dbReference>
<name>A0A1W0WZL6_HYPEX</name>
<feature type="domain" description="Laminin G" evidence="6">
    <location>
        <begin position="450"/>
        <end position="661"/>
    </location>
</feature>
<keyword evidence="1" id="KW-1015">Disulfide bond</keyword>
<feature type="chain" id="PRO_5012777245" evidence="5">
    <location>
        <begin position="27"/>
        <end position="1684"/>
    </location>
</feature>
<feature type="domain" description="Laminin G" evidence="6">
    <location>
        <begin position="35"/>
        <end position="243"/>
    </location>
</feature>
<comment type="caution">
    <text evidence="8">The sequence shown here is derived from an EMBL/GenBank/DDBJ whole genome shotgun (WGS) entry which is preliminary data.</text>
</comment>
<evidence type="ECO:0000256" key="2">
    <source>
        <dbReference type="PROSITE-ProRule" id="PRU00076"/>
    </source>
</evidence>
<sequence>MERWKRRLMERPPLLLLLYFPLLILGQPPRSHDFLLKLNATAGSFVQLSDWHPTTYHHSSSSNWTLSLDFRTNISSGLLLYADDHTKRAFLHLRLQSSQLECRLQTPSAADQSINAAGLTGDAQSVRVGHDLNDNQWHTVVINKRANVVVVRLQTSSQGEEVRERLTLPASGKTFDGPVKMFVGGLPGDYSVHFNELAAPSVVFEPRFNGMIKSVFYNTENRESLPQLLKQAWVEREILPSLCEADELPTDIAFSGRQVLHFIGLPSGIDSPSHDQGSNRLSMQFRSRQVSGLLTQIHTGSFSIDVGILDDCFTVKLTGESETKTTCEKKNDISFGDFSLHNYTLEITNSRLTVSLDGNDTYWNISMARNGKSGQATYFTDIYLGGSISVRAVQGDEPAQLQGFQGTVSKVIFRSGYRTRNLHNAVKVFTSPSITRSSSELDSGVTFQCETQASSYGFEHIEFQFCNPTLFLSVPEPENRKLKQVSLRLRTTEPHGLILFYLHPDDGATFTAVDMYDGNLNVFIHRGANQGAGNSGSPRITVPSARIDDGAWHNLTLSINELSAHHNTGTGFVKLDDAETEFVIAIPGGKIKEKHLESTTTPSAAANVYFGGAPSAELYGKHSDFWSIQLGHSFRGLLKDIRINTEPLDEEVIARWSDEGCPEKREERRYCDPNPCFNAGRCREGWQRFVCDCGKTLYGGLMCEKELQKVDFNGTFLLAHKLTAAPSASTDNDNNNEGRQITSASFRFRTAQLDTILLRAIECPPAKRADSKSDNSNNNAPNSFPSRHLTFTLRSGRMAVRLSLANDKNDEPFVNEWELPGLLGDQQWHSVRFARAGPQIHISVDERDLQETVSALEGFPLTFCRLEIGGITEKPNNRTARRNKRGRRPLRFPKDRQITTRKPEPSMSPEPFTGTIHGLVFDGIYVLESNQTRTVPIRKVTDDERRNGTTFTFQTSAGYLELETLQAEVQLDIKFSFKTSEGSGLFLFNGKPAKDFIAVELARGNLHFIFDLGNGPQILRSSQPRPLSDRKWHTVQINRPKRSEYTLSIDKTVYQTATPIRDKSKLDLSGKLYLGGIPKSEFALLPRSVVSRHGFMGCVRELSLNGQQPDLAEVSREQTLSGLVAGCTDSGRECRPESCKNGGRCEHQGNGVLCDCDMTSYSGPLCTDYSISYRFGPESGLIIYHFDPAERLDSRNDQIAFGVVTSNKEAIIGRVASFTSDDVIEFQIVDGHLFVIYNMGKIAHLVTDLKHRLNDGQYHVVRFQRSGANATIQIDTHPPVSKEPLGPQLDVFNGISTVEVGGKLNEKKQAIERAFTGVISGFVLNGIRILDLAADNDSNIVTDGAPEVVMNLGKDLADGRRTKTTEELEKTWLDEMQHMETTHSLETASTDDADNDDLITAVAPACQDEDESCMLTDSSKGDDLIIAQYTVMKMTTPSSPQLVTSTLLPVISAAGNVPCDDEDCDIESSGSGDDSLLLARSAVARTTRVFYVSFNTTLSTASVTSSSSSLSHPSPSHNNGPTRRIPGSSSEENNGRVSSGFPRSGVAPLPAPTLSTAIHDLDGGNILVEYAAIIAGIAIGIIFLVFLIVFVAVRYRGGRTEAQVAGKTSGKLGTETSQSQEGGQGTSGRNSALGCGGKFGTLRVNPRDDSGGEGRSEGRITRDRDSSSSAVGRGPANKDKEWYV</sequence>
<keyword evidence="4" id="KW-0472">Membrane</keyword>
<keyword evidence="5" id="KW-0732">Signal</keyword>
<accession>A0A1W0WZL6</accession>
<reference evidence="9" key="1">
    <citation type="submission" date="2017-01" db="EMBL/GenBank/DDBJ databases">
        <title>Comparative genomics of anhydrobiosis in the tardigrade Hypsibius dujardini.</title>
        <authorList>
            <person name="Yoshida Y."/>
            <person name="Koutsovoulos G."/>
            <person name="Laetsch D."/>
            <person name="Stevens L."/>
            <person name="Kumar S."/>
            <person name="Horikawa D."/>
            <person name="Ishino K."/>
            <person name="Komine S."/>
            <person name="Tomita M."/>
            <person name="Blaxter M."/>
            <person name="Arakawa K."/>
        </authorList>
    </citation>
    <scope>NUCLEOTIDE SEQUENCE [LARGE SCALE GENOMIC DNA]</scope>
    <source>
        <strain evidence="9">Z151</strain>
    </source>
</reference>
<feature type="compositionally biased region" description="Low complexity" evidence="3">
    <location>
        <begin position="774"/>
        <end position="787"/>
    </location>
</feature>
<feature type="domain" description="Laminin G" evidence="6">
    <location>
        <begin position="949"/>
        <end position="1127"/>
    </location>
</feature>
<keyword evidence="9" id="KW-1185">Reference proteome</keyword>
<feature type="compositionally biased region" description="Basic and acidic residues" evidence="3">
    <location>
        <begin position="1645"/>
        <end position="1666"/>
    </location>
</feature>
<feature type="region of interest" description="Disordered" evidence="3">
    <location>
        <begin position="767"/>
        <end position="787"/>
    </location>
</feature>
<dbReference type="InterPro" id="IPR013320">
    <property type="entry name" value="ConA-like_dom_sf"/>
</dbReference>
<keyword evidence="4" id="KW-1133">Transmembrane helix</keyword>